<dbReference type="GO" id="GO:0030036">
    <property type="term" value="P:actin cytoskeleton organization"/>
    <property type="evidence" value="ECO:0007669"/>
    <property type="project" value="UniProtKB-UniRule"/>
</dbReference>
<keyword evidence="2" id="KW-0009">Actin-binding</keyword>
<feature type="region of interest" description="Disordered" evidence="3">
    <location>
        <begin position="464"/>
        <end position="526"/>
    </location>
</feature>
<feature type="region of interest" description="Disordered" evidence="3">
    <location>
        <begin position="1414"/>
        <end position="1434"/>
    </location>
</feature>
<evidence type="ECO:0000256" key="3">
    <source>
        <dbReference type="SAM" id="MobiDB-lite"/>
    </source>
</evidence>
<comment type="subcellular location">
    <subcellularLocation>
        <location evidence="2">Cytoplasm</location>
        <location evidence="2">Cytoskeleton</location>
    </subcellularLocation>
</comment>
<dbReference type="GO" id="GO:0071933">
    <property type="term" value="F:Arp2/3 complex binding"/>
    <property type="evidence" value="ECO:0007669"/>
    <property type="project" value="TreeGrafter"/>
</dbReference>
<dbReference type="PROSITE" id="PS51082">
    <property type="entry name" value="WH2"/>
    <property type="match status" value="1"/>
</dbReference>
<evidence type="ECO:0000256" key="2">
    <source>
        <dbReference type="RuleBase" id="RU367034"/>
    </source>
</evidence>
<feature type="compositionally biased region" description="Polar residues" evidence="3">
    <location>
        <begin position="502"/>
        <end position="526"/>
    </location>
</feature>
<comment type="similarity">
    <text evidence="1 2">Belongs to the SCAR/WAVE family.</text>
</comment>
<keyword evidence="2" id="KW-0206">Cytoskeleton</keyword>
<comment type="caution">
    <text evidence="5">The sequence shown here is derived from an EMBL/GenBank/DDBJ whole genome shotgun (WGS) entry which is preliminary data.</text>
</comment>
<feature type="region of interest" description="Disordered" evidence="3">
    <location>
        <begin position="1252"/>
        <end position="1316"/>
    </location>
</feature>
<dbReference type="PANTHER" id="PTHR12902">
    <property type="entry name" value="WASP-1"/>
    <property type="match status" value="1"/>
</dbReference>
<evidence type="ECO:0000259" key="4">
    <source>
        <dbReference type="PROSITE" id="PS51082"/>
    </source>
</evidence>
<reference evidence="5 6" key="1">
    <citation type="submission" date="2024-01" db="EMBL/GenBank/DDBJ databases">
        <title>The genomes of 5 underutilized Papilionoideae crops provide insights into root nodulation and disease resistanc.</title>
        <authorList>
            <person name="Yuan L."/>
        </authorList>
    </citation>
    <scope>NUCLEOTIDE SEQUENCE [LARGE SCALE GENOMIC DNA]</scope>
    <source>
        <strain evidence="5">ZHUSHIDOU_FW_LH</strain>
        <tissue evidence="5">Leaf</tissue>
    </source>
</reference>
<comment type="function">
    <text evidence="2">Involved in regulation of actin and microtubule organization. Part of a WAVE complex that activates the Arp2/3 complex.</text>
</comment>
<feature type="compositionally biased region" description="Basic and acidic residues" evidence="3">
    <location>
        <begin position="489"/>
        <end position="500"/>
    </location>
</feature>
<dbReference type="InterPro" id="IPR003124">
    <property type="entry name" value="WH2_dom"/>
</dbReference>
<feature type="compositionally biased region" description="Polar residues" evidence="3">
    <location>
        <begin position="1299"/>
        <end position="1311"/>
    </location>
</feature>
<dbReference type="Proteomes" id="UP001372338">
    <property type="component" value="Unassembled WGS sequence"/>
</dbReference>
<evidence type="ECO:0000313" key="5">
    <source>
        <dbReference type="EMBL" id="KAK7287191.1"/>
    </source>
</evidence>
<keyword evidence="6" id="KW-1185">Reference proteome</keyword>
<feature type="compositionally biased region" description="Polar residues" evidence="3">
    <location>
        <begin position="1259"/>
        <end position="1270"/>
    </location>
</feature>
<feature type="domain" description="WH2" evidence="4">
    <location>
        <begin position="1462"/>
        <end position="1480"/>
    </location>
</feature>
<keyword evidence="2" id="KW-0963">Cytoplasm</keyword>
<dbReference type="GO" id="GO:0005856">
    <property type="term" value="C:cytoskeleton"/>
    <property type="evidence" value="ECO:0007669"/>
    <property type="project" value="UniProtKB-SubCell"/>
</dbReference>
<proteinExistence type="inferred from homology"/>
<dbReference type="Gene3D" id="6.10.280.150">
    <property type="match status" value="2"/>
</dbReference>
<dbReference type="EMBL" id="JAYWIO010000001">
    <property type="protein sequence ID" value="KAK7287191.1"/>
    <property type="molecule type" value="Genomic_DNA"/>
</dbReference>
<dbReference type="GO" id="GO:0003779">
    <property type="term" value="F:actin binding"/>
    <property type="evidence" value="ECO:0007669"/>
    <property type="project" value="UniProtKB-UniRule"/>
</dbReference>
<feature type="compositionally biased region" description="Low complexity" evidence="3">
    <location>
        <begin position="471"/>
        <end position="482"/>
    </location>
</feature>
<dbReference type="GO" id="GO:0034237">
    <property type="term" value="F:protein kinase A regulatory subunit binding"/>
    <property type="evidence" value="ECO:0007669"/>
    <property type="project" value="TreeGrafter"/>
</dbReference>
<name>A0AAN9IW01_CROPI</name>
<accession>A0AAN9IW01</accession>
<dbReference type="Gene3D" id="1.20.5.340">
    <property type="match status" value="1"/>
</dbReference>
<dbReference type="InterPro" id="IPR028288">
    <property type="entry name" value="SCAR/WAVE_fam"/>
</dbReference>
<dbReference type="GO" id="GO:2000601">
    <property type="term" value="P:positive regulation of Arp2/3 complex-mediated actin nucleation"/>
    <property type="evidence" value="ECO:0007669"/>
    <property type="project" value="TreeGrafter"/>
</dbReference>
<gene>
    <name evidence="5" type="ORF">RIF29_00300</name>
</gene>
<evidence type="ECO:0000256" key="1">
    <source>
        <dbReference type="ARBA" id="ARBA00006993"/>
    </source>
</evidence>
<feature type="region of interest" description="Disordered" evidence="3">
    <location>
        <begin position="828"/>
        <end position="849"/>
    </location>
</feature>
<dbReference type="PANTHER" id="PTHR12902:SF35">
    <property type="entry name" value="PROTEIN SCAR"/>
    <property type="match status" value="1"/>
</dbReference>
<organism evidence="5 6">
    <name type="scientific">Crotalaria pallida</name>
    <name type="common">Smooth rattlebox</name>
    <name type="synonym">Crotalaria striata</name>
    <dbReference type="NCBI Taxonomy" id="3830"/>
    <lineage>
        <taxon>Eukaryota</taxon>
        <taxon>Viridiplantae</taxon>
        <taxon>Streptophyta</taxon>
        <taxon>Embryophyta</taxon>
        <taxon>Tracheophyta</taxon>
        <taxon>Spermatophyta</taxon>
        <taxon>Magnoliopsida</taxon>
        <taxon>eudicotyledons</taxon>
        <taxon>Gunneridae</taxon>
        <taxon>Pentapetalae</taxon>
        <taxon>rosids</taxon>
        <taxon>fabids</taxon>
        <taxon>Fabales</taxon>
        <taxon>Fabaceae</taxon>
        <taxon>Papilionoideae</taxon>
        <taxon>50 kb inversion clade</taxon>
        <taxon>genistoids sensu lato</taxon>
        <taxon>core genistoids</taxon>
        <taxon>Crotalarieae</taxon>
        <taxon>Crotalaria</taxon>
    </lineage>
</organism>
<sequence>MPISRYHIRSEYSLADPELYRRPEYDVPESLLEGVSMAGLVGFLRQLGDLAQFAAEIFHDLHEEVIATTERGQSLVSRVQQLEAEVPAIEKAFLSQTYHSSFFTNGGIDWHPNLRSEENLVTRGDLPRFIMDSYEECRGPPRLFLLDKFDVAGAGACLKRYTDPSFFKVDSSCSGIASVEVCREEKQKKGGCPSNSETPVAVSSHAKLHQLFLEERIENAHSDPARLVKLKKKQLNGSAVEAKTGISYMEKILEVPSPDHKVVRETSTTPLHVKLMSDDTSETGIKILEISSITPVKRSLRKESTSPRSRLRQGLQHGSSQNAPELELKPYSEMEREMNGDVMKVHEQISPGVTDEMSSNHPMVPDETEMEVDEQKKMEYSLDGYRSDDVTSEVDYMDALAIIDSDLEADDDFIPKKSLLNVQQVTDLKGREEHQLQARFSDSQSFGYSSTSDEISSFKLDRNREHAEVPSQLSDSQSTGSSYASDDISSLRRERNDKHAQLQAQFSDSHSIGNSSTSEIEDIPSNQLPQTVELQKTSCGTFVMHDDALVQGEGISDYNQVSAGSCVMDSGLSDLQPPSPLSLPTETQMDETPSGPVELHLRLEDGEDIKCLVESTVAIPDALSLVQDHSCPVASSDVNSLNNLDVRAPYVHSNAMLQVSNDLNLAREDECGDHSEVNVFLAESPNEHSSEVSVNEDIGSQGEGPICSSLEVDLNSANGEDIKSEDGITATEFNSEDLSHVVEASPLSSFTQELCDDFTFRNPPDEPHSTEVLRMIHGHGISGSTCSVDLVEDGVHVEHPSSTSQDNHEMVHDMFTIKVQSEDQAVSALPSVDNDETDISSPSRDLPNLHECFPGSSDSHKMEIKLNEVEWSKTSIDLNAEKRENQLKPSLDILSSPMNDLTELEESFDTLADPRQKEMDVDEAVVRESLAELPTQAVVSEPEITSADVRSNLNTSVPCDPSDSVICNNIQYSSLKEKIQYSSYINDMKMVPVCSDLVSTDEENEESYTSEMFQPQQMQISNQLERERISLAASEFASEIHPDEPSSCDYSSKGPDPEINPTKHVMDPFKPLISELFPKAAKINLEEAPPLPPLPPMQWIMGKAQQASIFSQREEIEETQTTFQPIQPVKPDEKSRFGLPTSERETLVYQNPFLPIMGVESNKHQRFPGFSTGVSEHPVAVPLQFPVMVNEANGQHDYISLERSQIQNPFSTLPMVSTGWPPHGYVLASDREMVQNSNPFFPIPPADCAVSGGDISPHVKSTQSPSQSMEEASLEVKKDGPGEPAEGAVSGGDPISPQEKPTQSPSQSMEETSLEVKKDIHGELHLVQPAECVVSGDDPISPYQRPAQSPSQLMEVTSLEVKTVQHLSGNIEREQDPSISHVPQPSIEIEQPNHRPVPSEGEMVLSLEKSAQTPEFDNEMANGEPKNKLPRPRNPLIEAFDKSKLRKVTDRVRPHLAPKEDERDSLLEQIRTKSFNLKPAVTTRIRPSIQGPRTNLRVAAMLEKANAIRQALAGSDEDDDADTWSDC</sequence>
<protein>
    <recommendedName>
        <fullName evidence="2">Protein SCAR</fullName>
    </recommendedName>
    <alternativeName>
        <fullName evidence="2">Protein WAVE</fullName>
    </alternativeName>
</protein>
<evidence type="ECO:0000313" key="6">
    <source>
        <dbReference type="Proteomes" id="UP001372338"/>
    </source>
</evidence>
<feature type="region of interest" description="Disordered" evidence="3">
    <location>
        <begin position="296"/>
        <end position="328"/>
    </location>
</feature>